<feature type="non-terminal residue" evidence="1">
    <location>
        <position position="136"/>
    </location>
</feature>
<protein>
    <submittedName>
        <fullName evidence="1">Uncharacterized protein</fullName>
    </submittedName>
</protein>
<dbReference type="AlphaFoldDB" id="X0WAU5"/>
<comment type="caution">
    <text evidence="1">The sequence shown here is derived from an EMBL/GenBank/DDBJ whole genome shotgun (WGS) entry which is preliminary data.</text>
</comment>
<sequence>MNTKEKAKWLSDYYAQVADGGEMEICHSEEDGWRGARNGPDMLTPMERYRIKPKPQIVDMGICIKSRIDCEFSDGGELWYTAKLTEVLPNGYRCTPTNMYYSYCRPRMSPHIHYWGGGVCPLPEGVIVRTYRKSTI</sequence>
<reference evidence="1" key="1">
    <citation type="journal article" date="2014" name="Front. Microbiol.">
        <title>High frequency of phylogenetically diverse reductive dehalogenase-homologous genes in deep subseafloor sedimentary metagenomes.</title>
        <authorList>
            <person name="Kawai M."/>
            <person name="Futagami T."/>
            <person name="Toyoda A."/>
            <person name="Takaki Y."/>
            <person name="Nishi S."/>
            <person name="Hori S."/>
            <person name="Arai W."/>
            <person name="Tsubouchi T."/>
            <person name="Morono Y."/>
            <person name="Uchiyama I."/>
            <person name="Ito T."/>
            <person name="Fujiyama A."/>
            <person name="Inagaki F."/>
            <person name="Takami H."/>
        </authorList>
    </citation>
    <scope>NUCLEOTIDE SEQUENCE</scope>
    <source>
        <strain evidence="1">Expedition CK06-06</strain>
    </source>
</reference>
<accession>X0WAU5</accession>
<name>X0WAU5_9ZZZZ</name>
<organism evidence="1">
    <name type="scientific">marine sediment metagenome</name>
    <dbReference type="NCBI Taxonomy" id="412755"/>
    <lineage>
        <taxon>unclassified sequences</taxon>
        <taxon>metagenomes</taxon>
        <taxon>ecological metagenomes</taxon>
    </lineage>
</organism>
<proteinExistence type="predicted"/>
<gene>
    <name evidence="1" type="ORF">S01H1_48496</name>
</gene>
<dbReference type="EMBL" id="BARS01031142">
    <property type="protein sequence ID" value="GAG28034.1"/>
    <property type="molecule type" value="Genomic_DNA"/>
</dbReference>
<evidence type="ECO:0000313" key="1">
    <source>
        <dbReference type="EMBL" id="GAG28034.1"/>
    </source>
</evidence>